<organism evidence="2 4">
    <name type="scientific">Medicago truncatula</name>
    <name type="common">Barrel medic</name>
    <name type="synonym">Medicago tribuloides</name>
    <dbReference type="NCBI Taxonomy" id="3880"/>
    <lineage>
        <taxon>Eukaryota</taxon>
        <taxon>Viridiplantae</taxon>
        <taxon>Streptophyta</taxon>
        <taxon>Embryophyta</taxon>
        <taxon>Tracheophyta</taxon>
        <taxon>Spermatophyta</taxon>
        <taxon>Magnoliopsida</taxon>
        <taxon>eudicotyledons</taxon>
        <taxon>Gunneridae</taxon>
        <taxon>Pentapetalae</taxon>
        <taxon>rosids</taxon>
        <taxon>fabids</taxon>
        <taxon>Fabales</taxon>
        <taxon>Fabaceae</taxon>
        <taxon>Papilionoideae</taxon>
        <taxon>50 kb inversion clade</taxon>
        <taxon>NPAAA clade</taxon>
        <taxon>Hologalegina</taxon>
        <taxon>IRL clade</taxon>
        <taxon>Trifolieae</taxon>
        <taxon>Medicago</taxon>
    </lineage>
</organism>
<dbReference type="EMBL" id="CM001221">
    <property type="protein sequence ID" value="AES96291.1"/>
    <property type="molecule type" value="Genomic_DNA"/>
</dbReference>
<protein>
    <recommendedName>
        <fullName evidence="1">DNA helicase Pif1-like 2B domain-containing protein</fullName>
    </recommendedName>
</protein>
<feature type="domain" description="DNA helicase Pif1-like 2B" evidence="1">
    <location>
        <begin position="32"/>
        <end position="58"/>
    </location>
</feature>
<dbReference type="PaxDb" id="3880-AES96291"/>
<dbReference type="eggNOG" id="KOG0987">
    <property type="taxonomic scope" value="Eukaryota"/>
</dbReference>
<dbReference type="Proteomes" id="UP000002051">
    <property type="component" value="Chromosome 5"/>
</dbReference>
<sequence length="125" mass="14120">MVNIVPGEPKTYLSVDNPSILGRNINSSNDIQIGVPIILLRNIDQPLGVCNGKRLINIQIENYVFGENVISRSSTPSDPKISFTFQRKQMSIVVSSAKTINTRNLYKMLRIVYNFIIHKFVCCSF</sequence>
<dbReference type="PANTHER" id="PTHR10492:SF101">
    <property type="entry name" value="ATP-DEPENDENT DNA HELICASE"/>
    <property type="match status" value="1"/>
</dbReference>
<dbReference type="PANTHER" id="PTHR10492">
    <property type="match status" value="1"/>
</dbReference>
<dbReference type="HOGENOM" id="CLU_001324_4_0_1"/>
<evidence type="ECO:0000259" key="1">
    <source>
        <dbReference type="Pfam" id="PF21530"/>
    </source>
</evidence>
<dbReference type="InterPro" id="IPR049163">
    <property type="entry name" value="Pif1-like_2B_dom"/>
</dbReference>
<accession>G7K446</accession>
<dbReference type="AlphaFoldDB" id="G7K446"/>
<gene>
    <name evidence="2" type="ordered locus">MTR_5g035390</name>
</gene>
<reference evidence="2 4" key="2">
    <citation type="journal article" date="2014" name="BMC Genomics">
        <title>An improved genome release (version Mt4.0) for the model legume Medicago truncatula.</title>
        <authorList>
            <person name="Tang H."/>
            <person name="Krishnakumar V."/>
            <person name="Bidwell S."/>
            <person name="Rosen B."/>
            <person name="Chan A."/>
            <person name="Zhou S."/>
            <person name="Gentzbittel L."/>
            <person name="Childs K.L."/>
            <person name="Yandell M."/>
            <person name="Gundlach H."/>
            <person name="Mayer K.F."/>
            <person name="Schwartz D.C."/>
            <person name="Town C.D."/>
        </authorList>
    </citation>
    <scope>GENOME REANNOTATION</scope>
    <source>
        <strain evidence="3 4">cv. Jemalong A17</strain>
    </source>
</reference>
<evidence type="ECO:0000313" key="3">
    <source>
        <dbReference type="EnsemblPlants" id="AES96291"/>
    </source>
</evidence>
<proteinExistence type="predicted"/>
<name>G7K446_MEDTR</name>
<reference evidence="3" key="3">
    <citation type="submission" date="2015-04" db="UniProtKB">
        <authorList>
            <consortium name="EnsemblPlants"/>
        </authorList>
    </citation>
    <scope>IDENTIFICATION</scope>
    <source>
        <strain evidence="3">cv. Jemalong A17</strain>
    </source>
</reference>
<keyword evidence="4" id="KW-1185">Reference proteome</keyword>
<reference evidence="2 4" key="1">
    <citation type="journal article" date="2011" name="Nature">
        <title>The Medicago genome provides insight into the evolution of rhizobial symbioses.</title>
        <authorList>
            <person name="Young N.D."/>
            <person name="Debelle F."/>
            <person name="Oldroyd G.E."/>
            <person name="Geurts R."/>
            <person name="Cannon S.B."/>
            <person name="Udvardi M.K."/>
            <person name="Benedito V.A."/>
            <person name="Mayer K.F."/>
            <person name="Gouzy J."/>
            <person name="Schoof H."/>
            <person name="Van de Peer Y."/>
            <person name="Proost S."/>
            <person name="Cook D.R."/>
            <person name="Meyers B.C."/>
            <person name="Spannagl M."/>
            <person name="Cheung F."/>
            <person name="De Mita S."/>
            <person name="Krishnakumar V."/>
            <person name="Gundlach H."/>
            <person name="Zhou S."/>
            <person name="Mudge J."/>
            <person name="Bharti A.K."/>
            <person name="Murray J.D."/>
            <person name="Naoumkina M.A."/>
            <person name="Rosen B."/>
            <person name="Silverstein K.A."/>
            <person name="Tang H."/>
            <person name="Rombauts S."/>
            <person name="Zhao P.X."/>
            <person name="Zhou P."/>
            <person name="Barbe V."/>
            <person name="Bardou P."/>
            <person name="Bechner M."/>
            <person name="Bellec A."/>
            <person name="Berger A."/>
            <person name="Berges H."/>
            <person name="Bidwell S."/>
            <person name="Bisseling T."/>
            <person name="Choisne N."/>
            <person name="Couloux A."/>
            <person name="Denny R."/>
            <person name="Deshpande S."/>
            <person name="Dai X."/>
            <person name="Doyle J.J."/>
            <person name="Dudez A.M."/>
            <person name="Farmer A.D."/>
            <person name="Fouteau S."/>
            <person name="Franken C."/>
            <person name="Gibelin C."/>
            <person name="Gish J."/>
            <person name="Goldstein S."/>
            <person name="Gonzalez A.J."/>
            <person name="Green P.J."/>
            <person name="Hallab A."/>
            <person name="Hartog M."/>
            <person name="Hua A."/>
            <person name="Humphray S.J."/>
            <person name="Jeong D.H."/>
            <person name="Jing Y."/>
            <person name="Jocker A."/>
            <person name="Kenton S.M."/>
            <person name="Kim D.J."/>
            <person name="Klee K."/>
            <person name="Lai H."/>
            <person name="Lang C."/>
            <person name="Lin S."/>
            <person name="Macmil S.L."/>
            <person name="Magdelenat G."/>
            <person name="Matthews L."/>
            <person name="McCorrison J."/>
            <person name="Monaghan E.L."/>
            <person name="Mun J.H."/>
            <person name="Najar F.Z."/>
            <person name="Nicholson C."/>
            <person name="Noirot C."/>
            <person name="O'Bleness M."/>
            <person name="Paule C.R."/>
            <person name="Poulain J."/>
            <person name="Prion F."/>
            <person name="Qin B."/>
            <person name="Qu C."/>
            <person name="Retzel E.F."/>
            <person name="Riddle C."/>
            <person name="Sallet E."/>
            <person name="Samain S."/>
            <person name="Samson N."/>
            <person name="Sanders I."/>
            <person name="Saurat O."/>
            <person name="Scarpelli C."/>
            <person name="Schiex T."/>
            <person name="Segurens B."/>
            <person name="Severin A.J."/>
            <person name="Sherrier D.J."/>
            <person name="Shi R."/>
            <person name="Sims S."/>
            <person name="Singer S.R."/>
            <person name="Sinharoy S."/>
            <person name="Sterck L."/>
            <person name="Viollet A."/>
            <person name="Wang B.B."/>
            <person name="Wang K."/>
            <person name="Wang M."/>
            <person name="Wang X."/>
            <person name="Warfsmann J."/>
            <person name="Weissenbach J."/>
            <person name="White D.D."/>
            <person name="White J.D."/>
            <person name="Wiley G.B."/>
            <person name="Wincker P."/>
            <person name="Xing Y."/>
            <person name="Yang L."/>
            <person name="Yao Z."/>
            <person name="Ying F."/>
            <person name="Zhai J."/>
            <person name="Zhou L."/>
            <person name="Zuber A."/>
            <person name="Denarie J."/>
            <person name="Dixon R.A."/>
            <person name="May G.D."/>
            <person name="Schwartz D.C."/>
            <person name="Rogers J."/>
            <person name="Quetier F."/>
            <person name="Town C.D."/>
            <person name="Roe B.A."/>
        </authorList>
    </citation>
    <scope>NUCLEOTIDE SEQUENCE [LARGE SCALE GENOMIC DNA]</scope>
    <source>
        <strain evidence="2">A17</strain>
        <strain evidence="3 4">cv. Jemalong A17</strain>
    </source>
</reference>
<dbReference type="Pfam" id="PF21530">
    <property type="entry name" value="Pif1_2B_dom"/>
    <property type="match status" value="1"/>
</dbReference>
<evidence type="ECO:0000313" key="2">
    <source>
        <dbReference type="EMBL" id="AES96291.1"/>
    </source>
</evidence>
<evidence type="ECO:0000313" key="4">
    <source>
        <dbReference type="Proteomes" id="UP000002051"/>
    </source>
</evidence>
<dbReference type="EnsemblPlants" id="AES96291">
    <property type="protein sequence ID" value="AES96291"/>
    <property type="gene ID" value="MTR_5g035390"/>
</dbReference>